<keyword evidence="5" id="KW-1185">Reference proteome</keyword>
<dbReference type="STRING" id="39841.SAMN05660836_00564"/>
<dbReference type="PANTHER" id="PTHR44591">
    <property type="entry name" value="STRESS RESPONSE REGULATOR PROTEIN 1"/>
    <property type="match status" value="1"/>
</dbReference>
<organism evidence="4 5">
    <name type="scientific">Thermodesulforhabdus norvegica</name>
    <dbReference type="NCBI Taxonomy" id="39841"/>
    <lineage>
        <taxon>Bacteria</taxon>
        <taxon>Pseudomonadati</taxon>
        <taxon>Thermodesulfobacteriota</taxon>
        <taxon>Syntrophobacteria</taxon>
        <taxon>Syntrophobacterales</taxon>
        <taxon>Thermodesulforhabdaceae</taxon>
        <taxon>Thermodesulforhabdus</taxon>
    </lineage>
</organism>
<dbReference type="InterPro" id="IPR050595">
    <property type="entry name" value="Bact_response_regulator"/>
</dbReference>
<evidence type="ECO:0000259" key="3">
    <source>
        <dbReference type="PROSITE" id="PS50110"/>
    </source>
</evidence>
<sequence>MSYNVLIVDDSRSMRKVIEKTLRISGFDIGEIYEASNGQEALEVLEKNWVDIILSDIHMPVMDGLKFLEELRKKEDYKDIPVVLITTEASEERLGYAMSLGAQGYIRKPFEPNQIREYLSGIMGEPTYGVAGTDEGCDF</sequence>
<dbReference type="Gene3D" id="3.40.50.2300">
    <property type="match status" value="1"/>
</dbReference>
<evidence type="ECO:0000256" key="2">
    <source>
        <dbReference type="PROSITE-ProRule" id="PRU00169"/>
    </source>
</evidence>
<gene>
    <name evidence="4" type="ORF">SAMN05660836_00564</name>
</gene>
<dbReference type="SMART" id="SM00448">
    <property type="entry name" value="REC"/>
    <property type="match status" value="1"/>
</dbReference>
<evidence type="ECO:0000313" key="4">
    <source>
        <dbReference type="EMBL" id="SFM50383.1"/>
    </source>
</evidence>
<dbReference type="SUPFAM" id="SSF52172">
    <property type="entry name" value="CheY-like"/>
    <property type="match status" value="1"/>
</dbReference>
<reference evidence="5" key="1">
    <citation type="submission" date="2016-10" db="EMBL/GenBank/DDBJ databases">
        <authorList>
            <person name="Varghese N."/>
            <person name="Submissions S."/>
        </authorList>
    </citation>
    <scope>NUCLEOTIDE SEQUENCE [LARGE SCALE GENOMIC DNA]</scope>
    <source>
        <strain evidence="5">DSM 9990</strain>
    </source>
</reference>
<keyword evidence="1 2" id="KW-0597">Phosphoprotein</keyword>
<accession>A0A1I4REN9</accession>
<evidence type="ECO:0000313" key="5">
    <source>
        <dbReference type="Proteomes" id="UP000199611"/>
    </source>
</evidence>
<dbReference type="InterPro" id="IPR011006">
    <property type="entry name" value="CheY-like_superfamily"/>
</dbReference>
<evidence type="ECO:0000256" key="1">
    <source>
        <dbReference type="ARBA" id="ARBA00022553"/>
    </source>
</evidence>
<dbReference type="AlphaFoldDB" id="A0A1I4REN9"/>
<dbReference type="GO" id="GO:0000160">
    <property type="term" value="P:phosphorelay signal transduction system"/>
    <property type="evidence" value="ECO:0007669"/>
    <property type="project" value="InterPro"/>
</dbReference>
<proteinExistence type="predicted"/>
<protein>
    <submittedName>
        <fullName evidence="4">Two-component system, chemotaxis family, response regulator CheY</fullName>
    </submittedName>
</protein>
<feature type="modified residue" description="4-aspartylphosphate" evidence="2">
    <location>
        <position position="56"/>
    </location>
</feature>
<dbReference type="RefSeq" id="WP_093393309.1">
    <property type="nucleotide sequence ID" value="NZ_FOUU01000001.1"/>
</dbReference>
<dbReference type="Proteomes" id="UP000199611">
    <property type="component" value="Unassembled WGS sequence"/>
</dbReference>
<dbReference type="PROSITE" id="PS50110">
    <property type="entry name" value="RESPONSE_REGULATORY"/>
    <property type="match status" value="1"/>
</dbReference>
<dbReference type="PANTHER" id="PTHR44591:SF3">
    <property type="entry name" value="RESPONSE REGULATORY DOMAIN-CONTAINING PROTEIN"/>
    <property type="match status" value="1"/>
</dbReference>
<dbReference type="InterPro" id="IPR001789">
    <property type="entry name" value="Sig_transdc_resp-reg_receiver"/>
</dbReference>
<dbReference type="EMBL" id="FOUU01000001">
    <property type="protein sequence ID" value="SFM50383.1"/>
    <property type="molecule type" value="Genomic_DNA"/>
</dbReference>
<name>A0A1I4REN9_9BACT</name>
<dbReference type="OrthoDB" id="9786548at2"/>
<feature type="domain" description="Response regulatory" evidence="3">
    <location>
        <begin position="4"/>
        <end position="123"/>
    </location>
</feature>
<dbReference type="Pfam" id="PF00072">
    <property type="entry name" value="Response_reg"/>
    <property type="match status" value="1"/>
</dbReference>